<dbReference type="PANTHER" id="PTHR11142:SF0">
    <property type="entry name" value="TRNA PSEUDOURIDINE SYNTHASE-LIKE 1"/>
    <property type="match status" value="1"/>
</dbReference>
<feature type="domain" description="Pseudouridine synthase I TruA alpha/beta" evidence="8">
    <location>
        <begin position="145"/>
        <end position="250"/>
    </location>
</feature>
<dbReference type="GO" id="GO:0031119">
    <property type="term" value="P:tRNA pseudouridine synthesis"/>
    <property type="evidence" value="ECO:0007669"/>
    <property type="project" value="UniProtKB-UniRule"/>
</dbReference>
<dbReference type="SUPFAM" id="SSF55120">
    <property type="entry name" value="Pseudouridine synthase"/>
    <property type="match status" value="1"/>
</dbReference>
<comment type="function">
    <text evidence="4">Formation of pseudouridine at positions 38, 39 and 40 in the anticodon stem and loop of transfer RNAs.</text>
</comment>
<dbReference type="InterPro" id="IPR020103">
    <property type="entry name" value="PsdUridine_synth_cat_dom_sf"/>
</dbReference>
<protein>
    <recommendedName>
        <fullName evidence="4">tRNA pseudouridine synthase A</fullName>
        <ecNumber evidence="4">5.4.99.12</ecNumber>
    </recommendedName>
    <alternativeName>
        <fullName evidence="4">tRNA pseudouridine(38-40) synthase</fullName>
    </alternativeName>
    <alternativeName>
        <fullName evidence="4">tRNA pseudouridylate synthase I</fullName>
    </alternativeName>
    <alternativeName>
        <fullName evidence="4">tRNA-uridine isomerase I</fullName>
    </alternativeName>
</protein>
<dbReference type="InterPro" id="IPR001406">
    <property type="entry name" value="PsdUridine_synth_TruA"/>
</dbReference>
<dbReference type="NCBIfam" id="TIGR00071">
    <property type="entry name" value="hisT_truA"/>
    <property type="match status" value="1"/>
</dbReference>
<evidence type="ECO:0000256" key="1">
    <source>
        <dbReference type="ARBA" id="ARBA00009375"/>
    </source>
</evidence>
<feature type="active site" description="Nucleophile" evidence="4 5">
    <location>
        <position position="54"/>
    </location>
</feature>
<dbReference type="Gene3D" id="3.30.70.580">
    <property type="entry name" value="Pseudouridine synthase I, catalytic domain, N-terminal subdomain"/>
    <property type="match status" value="1"/>
</dbReference>
<dbReference type="Proteomes" id="UP000190121">
    <property type="component" value="Unassembled WGS sequence"/>
</dbReference>
<evidence type="ECO:0000256" key="7">
    <source>
        <dbReference type="RuleBase" id="RU003792"/>
    </source>
</evidence>
<dbReference type="GO" id="GO:0003723">
    <property type="term" value="F:RNA binding"/>
    <property type="evidence" value="ECO:0007669"/>
    <property type="project" value="InterPro"/>
</dbReference>
<dbReference type="OrthoDB" id="9811823at2"/>
<sequence length="255" mass="29041">MEFQRFFLDIAFQGAAYCGWQRQPNGISVQQVVEEALSVLFKEPVPIVGAGRTDASVNAYSLPAHFDLPKNQEPNPYRWTKSLNGILPHDIYVRSIRPVREEAHARFSATQRHYLYFIAEERDPFNRSYVIPIRPFPDVDKMNRAAQYLLGTHDFTSFSRLHTDTYTNICTVTEAFWAPSAYPGTWQFSIKANRFLRNMVRAVVGTLLEIGKEEGISPESIIDILEAKNRSQAGASVRGEALFLANVTYPDDIYL</sequence>
<evidence type="ECO:0000256" key="6">
    <source>
        <dbReference type="PIRSR" id="PIRSR001430-2"/>
    </source>
</evidence>
<organism evidence="9 10">
    <name type="scientific">Porphyromonas circumdentaria</name>
    <dbReference type="NCBI Taxonomy" id="29524"/>
    <lineage>
        <taxon>Bacteria</taxon>
        <taxon>Pseudomonadati</taxon>
        <taxon>Bacteroidota</taxon>
        <taxon>Bacteroidia</taxon>
        <taxon>Bacteroidales</taxon>
        <taxon>Porphyromonadaceae</taxon>
        <taxon>Porphyromonas</taxon>
    </lineage>
</organism>
<name>A0A1T4LIV2_9PORP</name>
<accession>A0A1T4LIV2</accession>
<comment type="caution">
    <text evidence="4">Lacks conserved residue(s) required for the propagation of feature annotation.</text>
</comment>
<dbReference type="CDD" id="cd02570">
    <property type="entry name" value="PseudoU_synth_EcTruA"/>
    <property type="match status" value="1"/>
</dbReference>
<dbReference type="FunFam" id="3.30.70.580:FF:000001">
    <property type="entry name" value="tRNA pseudouridine synthase A"/>
    <property type="match status" value="1"/>
</dbReference>
<comment type="catalytic activity">
    <reaction evidence="4 7">
        <text>uridine(38/39/40) in tRNA = pseudouridine(38/39/40) in tRNA</text>
        <dbReference type="Rhea" id="RHEA:22376"/>
        <dbReference type="Rhea" id="RHEA-COMP:10085"/>
        <dbReference type="Rhea" id="RHEA-COMP:10087"/>
        <dbReference type="ChEBI" id="CHEBI:65314"/>
        <dbReference type="ChEBI" id="CHEBI:65315"/>
        <dbReference type="EC" id="5.4.99.12"/>
    </reaction>
</comment>
<dbReference type="PANTHER" id="PTHR11142">
    <property type="entry name" value="PSEUDOURIDYLATE SYNTHASE"/>
    <property type="match status" value="1"/>
</dbReference>
<evidence type="ECO:0000256" key="5">
    <source>
        <dbReference type="PIRSR" id="PIRSR001430-1"/>
    </source>
</evidence>
<dbReference type="AlphaFoldDB" id="A0A1T4LIV2"/>
<comment type="similarity">
    <text evidence="1 4 7">Belongs to the tRNA pseudouridine synthase TruA family.</text>
</comment>
<gene>
    <name evidence="4" type="primary">truA</name>
    <name evidence="9" type="ORF">SAMN02745171_00436</name>
</gene>
<dbReference type="Gene3D" id="3.30.70.660">
    <property type="entry name" value="Pseudouridine synthase I, catalytic domain, C-terminal subdomain"/>
    <property type="match status" value="1"/>
</dbReference>
<feature type="binding site" evidence="4 6">
    <location>
        <position position="114"/>
    </location>
    <ligand>
        <name>substrate</name>
    </ligand>
</feature>
<dbReference type="EC" id="5.4.99.12" evidence="4"/>
<dbReference type="RefSeq" id="WP_078736386.1">
    <property type="nucleotide sequence ID" value="NZ_FUXE01000003.1"/>
</dbReference>
<comment type="subunit">
    <text evidence="4">Homodimer.</text>
</comment>
<proteinExistence type="inferred from homology"/>
<keyword evidence="2 4" id="KW-0819">tRNA processing</keyword>
<dbReference type="STRING" id="29524.SAMN02745171_00436"/>
<keyword evidence="3 4" id="KW-0413">Isomerase</keyword>
<dbReference type="Pfam" id="PF01416">
    <property type="entry name" value="PseudoU_synth_1"/>
    <property type="match status" value="1"/>
</dbReference>
<dbReference type="InterPro" id="IPR020095">
    <property type="entry name" value="PsdUridine_synth_TruA_C"/>
</dbReference>
<dbReference type="InterPro" id="IPR020094">
    <property type="entry name" value="TruA/RsuA/RluB/E/F_N"/>
</dbReference>
<evidence type="ECO:0000259" key="8">
    <source>
        <dbReference type="Pfam" id="PF01416"/>
    </source>
</evidence>
<dbReference type="PIRSF" id="PIRSF001430">
    <property type="entry name" value="tRNA_psdUrid_synth"/>
    <property type="match status" value="1"/>
</dbReference>
<evidence type="ECO:0000313" key="9">
    <source>
        <dbReference type="EMBL" id="SJZ54354.1"/>
    </source>
</evidence>
<reference evidence="10" key="1">
    <citation type="submission" date="2017-02" db="EMBL/GenBank/DDBJ databases">
        <authorList>
            <person name="Varghese N."/>
            <person name="Submissions S."/>
        </authorList>
    </citation>
    <scope>NUCLEOTIDE SEQUENCE [LARGE SCALE GENOMIC DNA]</scope>
    <source>
        <strain evidence="10">ATCC 51356</strain>
    </source>
</reference>
<keyword evidence="10" id="KW-1185">Reference proteome</keyword>
<dbReference type="InterPro" id="IPR020097">
    <property type="entry name" value="PsdUridine_synth_TruA_a/b_dom"/>
</dbReference>
<evidence type="ECO:0000313" key="10">
    <source>
        <dbReference type="Proteomes" id="UP000190121"/>
    </source>
</evidence>
<evidence type="ECO:0000256" key="4">
    <source>
        <dbReference type="HAMAP-Rule" id="MF_00171"/>
    </source>
</evidence>
<dbReference type="HAMAP" id="MF_00171">
    <property type="entry name" value="TruA"/>
    <property type="match status" value="1"/>
</dbReference>
<dbReference type="EMBL" id="FUXE01000003">
    <property type="protein sequence ID" value="SJZ54354.1"/>
    <property type="molecule type" value="Genomic_DNA"/>
</dbReference>
<dbReference type="GO" id="GO:0160147">
    <property type="term" value="F:tRNA pseudouridine(38-40) synthase activity"/>
    <property type="evidence" value="ECO:0007669"/>
    <property type="project" value="UniProtKB-EC"/>
</dbReference>
<evidence type="ECO:0000256" key="3">
    <source>
        <dbReference type="ARBA" id="ARBA00023235"/>
    </source>
</evidence>
<evidence type="ECO:0000256" key="2">
    <source>
        <dbReference type="ARBA" id="ARBA00022694"/>
    </source>
</evidence>